<protein>
    <recommendedName>
        <fullName evidence="12">Peptidase S8/S53 domain-containing protein</fullName>
    </recommendedName>
</protein>
<organism evidence="10 11">
    <name type="scientific">Kribbella albertanoniae</name>
    <dbReference type="NCBI Taxonomy" id="1266829"/>
    <lineage>
        <taxon>Bacteria</taxon>
        <taxon>Bacillati</taxon>
        <taxon>Actinomycetota</taxon>
        <taxon>Actinomycetes</taxon>
        <taxon>Propionibacteriales</taxon>
        <taxon>Kribbellaceae</taxon>
        <taxon>Kribbella</taxon>
    </lineage>
</organism>
<evidence type="ECO:0000256" key="6">
    <source>
        <dbReference type="PROSITE-ProRule" id="PRU01240"/>
    </source>
</evidence>
<keyword evidence="2 6" id="KW-0645">Protease</keyword>
<dbReference type="InterPro" id="IPR023828">
    <property type="entry name" value="Peptidase_S8_Ser-AS"/>
</dbReference>
<dbReference type="InterPro" id="IPR050131">
    <property type="entry name" value="Peptidase_S8_subtilisin-like"/>
</dbReference>
<evidence type="ECO:0008006" key="12">
    <source>
        <dbReference type="Google" id="ProtNLM"/>
    </source>
</evidence>
<gene>
    <name evidence="10" type="ORF">E1261_06395</name>
</gene>
<feature type="active site" description="Charge relay system" evidence="6">
    <location>
        <position position="189"/>
    </location>
</feature>
<keyword evidence="3 7" id="KW-0732">Signal</keyword>
<comment type="similarity">
    <text evidence="1 6">Belongs to the peptidase S8 family.</text>
</comment>
<proteinExistence type="inferred from homology"/>
<dbReference type="PANTHER" id="PTHR43806">
    <property type="entry name" value="PEPTIDASE S8"/>
    <property type="match status" value="1"/>
</dbReference>
<feature type="signal peptide" evidence="7">
    <location>
        <begin position="1"/>
        <end position="49"/>
    </location>
</feature>
<reference evidence="10 11" key="1">
    <citation type="submission" date="2019-03" db="EMBL/GenBank/DDBJ databases">
        <title>Draft genome sequences of novel Actinobacteria.</title>
        <authorList>
            <person name="Sahin N."/>
            <person name="Ay H."/>
            <person name="Saygin H."/>
        </authorList>
    </citation>
    <scope>NUCLEOTIDE SEQUENCE [LARGE SCALE GENOMIC DNA]</scope>
    <source>
        <strain evidence="10 11">JCM 30547</strain>
    </source>
</reference>
<feature type="domain" description="SbsA Ig-like" evidence="9">
    <location>
        <begin position="599"/>
        <end position="697"/>
    </location>
</feature>
<dbReference type="SUPFAM" id="SSF52743">
    <property type="entry name" value="Subtilisin-like"/>
    <property type="match status" value="1"/>
</dbReference>
<dbReference type="PROSITE" id="PS00138">
    <property type="entry name" value="SUBTILASE_SER"/>
    <property type="match status" value="1"/>
</dbReference>
<dbReference type="InterPro" id="IPR014755">
    <property type="entry name" value="Cu-Rt/internalin_Ig-like"/>
</dbReference>
<evidence type="ECO:0000256" key="5">
    <source>
        <dbReference type="ARBA" id="ARBA00022825"/>
    </source>
</evidence>
<feature type="domain" description="Peptidase S8/S53" evidence="8">
    <location>
        <begin position="184"/>
        <end position="434"/>
    </location>
</feature>
<evidence type="ECO:0000259" key="9">
    <source>
        <dbReference type="Pfam" id="PF13205"/>
    </source>
</evidence>
<evidence type="ECO:0000256" key="3">
    <source>
        <dbReference type="ARBA" id="ARBA00022729"/>
    </source>
</evidence>
<dbReference type="OrthoDB" id="5240330at2"/>
<evidence type="ECO:0000259" key="8">
    <source>
        <dbReference type="Pfam" id="PF00082"/>
    </source>
</evidence>
<sequence>MLRYSGHCHSETLGGVPLKFRPALLLRAAVPAALVASSLVVLTSSSGSAAEDRTPFEPKFTNRHKPAGKAAYEPNAVIVKFKPTASVTKRKAVLSKFRTTTEDSVSDTTVKITGSVPAPELLKKVKADPTVELASLNYIRRATAVPNDLYYPMYAGGVWGQADAMNTIRMPQAWDLSKTNGSQLVAVLDTGVDVTQPDLVGHLVQGFNAVSSTRPTKPYDDHGHGTMTLGIIASAANNGKGTAGVTWNGKAMPVKVLNNHGEGPDSQIIKGLDWAVAHGAKVVNMSFGSDEEEGTLLHDAIKRAVAKGVVIVASAGNDGDGRLHYPASYSEVIAVGATDNGGSLTSFSSYGDWVDIAAPGRRILTTGVVAMTDPQDDPVWSCTGTSCSTPLVAGVAAMVKNKWPSYTPAQVAARLKSTARDAGPRGLDPYYGAGILDAYGALGGKWGADFATNPADGNDQPARAVEITGTPVQGTSRTEGDVDWYKVGAASAARNIKLSLTGPIFNEATQTSNFAPRVDVYDSELRRLGGAVTPYPTRTDPNGNPIWEQLNATALVSAPAGVAYIAVRNDNGSRDSRSYSLDVTTEGNGGTASGIAYPVSDALPADLSVGAAVTTKPSVTFARAIDAATVTAATVRLVNGKTGAVVATTPAYTEDTRTVVLTPSAPLLDNAPYQIQVSGVQETGGTALAPFRSVFSTVDLVPAALETFDASGSFQKANLGWKIPALGDLDQIIVRRNAGGRYPTPTTGTLVYSGTASSFANTALPQSTTYTYSAWVKDRSGKLSAGKGTQLLGMKSGISTTSTKLNIGGSITLKGSTLGIDGKAYPTLPMSIYSRPANGTTFKLLKTLGSSSTGTVSYTFKPGYSAVYMLTFAGNGDLMGTRTNDITVLVTPTISSTLSPSTVKLGSTTKLSGVVTPAHSGKSVQLQRLVGKTWTAAASVKLSSSGAYAFGIKPPYKGKIAYRVYFPSDGDHTLAYSAIRTLTIT</sequence>
<dbReference type="Pfam" id="PF13205">
    <property type="entry name" value="Big_5"/>
    <property type="match status" value="1"/>
</dbReference>
<accession>A0A4R4QCR5</accession>
<comment type="caution">
    <text evidence="10">The sequence shown here is derived from an EMBL/GenBank/DDBJ whole genome shotgun (WGS) entry which is preliminary data.</text>
</comment>
<evidence type="ECO:0000256" key="2">
    <source>
        <dbReference type="ARBA" id="ARBA00022670"/>
    </source>
</evidence>
<keyword evidence="4 6" id="KW-0378">Hydrolase</keyword>
<dbReference type="GO" id="GO:0004252">
    <property type="term" value="F:serine-type endopeptidase activity"/>
    <property type="evidence" value="ECO:0007669"/>
    <property type="project" value="UniProtKB-UniRule"/>
</dbReference>
<dbReference type="PRINTS" id="PR00723">
    <property type="entry name" value="SUBTILISIN"/>
</dbReference>
<feature type="active site" description="Charge relay system" evidence="6">
    <location>
        <position position="386"/>
    </location>
</feature>
<dbReference type="Pfam" id="PF00082">
    <property type="entry name" value="Peptidase_S8"/>
    <property type="match status" value="1"/>
</dbReference>
<evidence type="ECO:0000313" key="11">
    <source>
        <dbReference type="Proteomes" id="UP000295075"/>
    </source>
</evidence>
<dbReference type="InterPro" id="IPR015500">
    <property type="entry name" value="Peptidase_S8_subtilisin-rel"/>
</dbReference>
<dbReference type="Gene3D" id="2.60.120.380">
    <property type="match status" value="1"/>
</dbReference>
<feature type="chain" id="PRO_5020663331" description="Peptidase S8/S53 domain-containing protein" evidence="7">
    <location>
        <begin position="50"/>
        <end position="985"/>
    </location>
</feature>
<keyword evidence="11" id="KW-1185">Reference proteome</keyword>
<dbReference type="Gene3D" id="2.60.40.1220">
    <property type="match status" value="1"/>
</dbReference>
<dbReference type="AlphaFoldDB" id="A0A4R4QCR5"/>
<evidence type="ECO:0000256" key="4">
    <source>
        <dbReference type="ARBA" id="ARBA00022801"/>
    </source>
</evidence>
<dbReference type="InterPro" id="IPR000209">
    <property type="entry name" value="Peptidase_S8/S53_dom"/>
</dbReference>
<name>A0A4R4QCR5_9ACTN</name>
<keyword evidence="5 6" id="KW-0720">Serine protease</keyword>
<dbReference type="PANTHER" id="PTHR43806:SF11">
    <property type="entry name" value="CEREVISIN-RELATED"/>
    <property type="match status" value="1"/>
</dbReference>
<dbReference type="Proteomes" id="UP000295075">
    <property type="component" value="Unassembled WGS sequence"/>
</dbReference>
<dbReference type="InterPro" id="IPR032812">
    <property type="entry name" value="SbsA_Ig"/>
</dbReference>
<evidence type="ECO:0000256" key="1">
    <source>
        <dbReference type="ARBA" id="ARBA00011073"/>
    </source>
</evidence>
<dbReference type="InterPro" id="IPR036852">
    <property type="entry name" value="Peptidase_S8/S53_dom_sf"/>
</dbReference>
<dbReference type="Gene3D" id="3.40.50.200">
    <property type="entry name" value="Peptidase S8/S53 domain"/>
    <property type="match status" value="1"/>
</dbReference>
<dbReference type="PROSITE" id="PS51892">
    <property type="entry name" value="SUBTILASE"/>
    <property type="match status" value="1"/>
</dbReference>
<evidence type="ECO:0000313" key="10">
    <source>
        <dbReference type="EMBL" id="TDC33286.1"/>
    </source>
</evidence>
<dbReference type="EMBL" id="SMKA01000015">
    <property type="protein sequence ID" value="TDC33286.1"/>
    <property type="molecule type" value="Genomic_DNA"/>
</dbReference>
<evidence type="ECO:0000256" key="7">
    <source>
        <dbReference type="SAM" id="SignalP"/>
    </source>
</evidence>
<feature type="active site" description="Charge relay system" evidence="6">
    <location>
        <position position="224"/>
    </location>
</feature>
<dbReference type="GO" id="GO:0006508">
    <property type="term" value="P:proteolysis"/>
    <property type="evidence" value="ECO:0007669"/>
    <property type="project" value="UniProtKB-KW"/>
</dbReference>